<feature type="compositionally biased region" description="Basic residues" evidence="1">
    <location>
        <begin position="1026"/>
        <end position="1035"/>
    </location>
</feature>
<evidence type="ECO:0008006" key="4">
    <source>
        <dbReference type="Google" id="ProtNLM"/>
    </source>
</evidence>
<accession>A0A5J9WSN0</accession>
<feature type="compositionally biased region" description="Pro residues" evidence="1">
    <location>
        <begin position="122"/>
        <end position="131"/>
    </location>
</feature>
<name>A0A5J9WSN0_9POAL</name>
<feature type="region of interest" description="Disordered" evidence="1">
    <location>
        <begin position="964"/>
        <end position="991"/>
    </location>
</feature>
<proteinExistence type="predicted"/>
<dbReference type="GO" id="GO:0071763">
    <property type="term" value="P:nuclear membrane organization"/>
    <property type="evidence" value="ECO:0007669"/>
    <property type="project" value="TreeGrafter"/>
</dbReference>
<feature type="compositionally biased region" description="Acidic residues" evidence="1">
    <location>
        <begin position="133"/>
        <end position="142"/>
    </location>
</feature>
<dbReference type="EMBL" id="RWGY01000002">
    <property type="protein sequence ID" value="TVU50390.1"/>
    <property type="molecule type" value="Genomic_DNA"/>
</dbReference>
<dbReference type="AlphaFoldDB" id="A0A5J9WSN0"/>
<keyword evidence="3" id="KW-1185">Reference proteome</keyword>
<dbReference type="Proteomes" id="UP000324897">
    <property type="component" value="Chromosome 6"/>
</dbReference>
<feature type="compositionally biased region" description="Pro residues" evidence="1">
    <location>
        <begin position="36"/>
        <end position="45"/>
    </location>
</feature>
<feature type="region of interest" description="Disordered" evidence="1">
    <location>
        <begin position="1005"/>
        <end position="1035"/>
    </location>
</feature>
<protein>
    <recommendedName>
        <fullName evidence="4">Nuclear pore complex protein NUP1</fullName>
    </recommendedName>
</protein>
<reference evidence="2 3" key="1">
    <citation type="journal article" date="2019" name="Sci. Rep.">
        <title>A high-quality genome of Eragrostis curvula grass provides insights into Poaceae evolution and supports new strategies to enhance forage quality.</title>
        <authorList>
            <person name="Carballo J."/>
            <person name="Santos B.A.C.M."/>
            <person name="Zappacosta D."/>
            <person name="Garbus I."/>
            <person name="Selva J.P."/>
            <person name="Gallo C.A."/>
            <person name="Diaz A."/>
            <person name="Albertini E."/>
            <person name="Caccamo M."/>
            <person name="Echenique V."/>
        </authorList>
    </citation>
    <scope>NUCLEOTIDE SEQUENCE [LARGE SCALE GENOMIC DNA]</scope>
    <source>
        <strain evidence="3">cv. Victoria</strain>
        <tissue evidence="2">Leaf</tissue>
    </source>
</reference>
<sequence length="1035" mass="107918">MASRGRGYDYGNGDSGAGGKIRRRPASRAAAASPYARPPTAPAPAPATAAKQEGWWFSRLISAGASRLLPSLFGKPPSQLTAPPPPPEPLDETHSLPKGPLESLLQRQDVGPAFLQTQPEPLDAPPSPHPPPLEDDLPDGEENGGAVVNNLSNESSAKDDEGEMLRNSGEQSSLVNLEDLLRQRTFKRQVLQSKICQLKDGMLSEFEYLAELLWSRTIGSDSLKPDNVSIKKIHVSEKEIGSRSSNSPVDFSIQTNSVADLAASPAEVAKAFMGSKSANGSPLRLRLYDPSSLTIKSTEANMIQNAKPPTIPFQGSRLHTLKNSDRFKSNSSTPSRSAIYKMSSSPYFKSAASSEDLFSTVSSPYQTPSSSVHTFGRQVLKRKSTAVDKEIVSVGPIRKMRQKYNRMSPLLETRPGGLDDKARATMFGQAPVQSSEMAAKILKQLDTLVPSQKGGTLEIKQKHGNFMDVETHVSHKKEMSVQSNISEPSISGVKNNSLLNGVKGNDKFNSAALTEKIVDATSNTSASLAAASNSQISPLKEKPATFSLRSHPPNLVLSSEIDPNKISSTSNGFTFPVPAVLGAHSQAPPTPTMASPPILPIEKRQPSAASSASVTSGECGPRISKSVLEEGSVAQKCDTKLNADVQLMSSKSSGQVPSFTSNPVFKFANSKLATLSNGLQHTSSSMAFDQLPANGSIKSASSPSSGSYTILSNSASVSAKNSSTGGSFTISSFGTSSFSAVTGATAQSFVTPSLASSGAGSSSSAPLCFSAQFGMSSSSATQEKSKAVSSSTCFNFSQQFGTASSFAAPDKSKAASADPTFSSGNKFTQNSASNLRFKPSENPTSSNFQSLASPVVSAPLSSPFSASSLFYSAAGSVSTTVSSSAFSASPVFGGKLTANGTAFGLPNNGSATSPSSSIPSAVFSFTAATPSVPNSSPTTPISGGMSPAGQMNGGNLITDKKESPFSTTSPFGIPSNSPSTPIFSSPATQFASTTSASPEIFNFGEQNASSGGFSVGPNGGSERSGRKFIRVKRKK</sequence>
<dbReference type="GO" id="GO:0005635">
    <property type="term" value="C:nuclear envelope"/>
    <property type="evidence" value="ECO:0007669"/>
    <property type="project" value="TreeGrafter"/>
</dbReference>
<feature type="compositionally biased region" description="Gly residues" evidence="1">
    <location>
        <begin position="8"/>
        <end position="19"/>
    </location>
</feature>
<dbReference type="Gramene" id="TVU50390">
    <property type="protein sequence ID" value="TVU50390"/>
    <property type="gene ID" value="EJB05_01760"/>
</dbReference>
<dbReference type="OrthoDB" id="653468at2759"/>
<comment type="caution">
    <text evidence="2">The sequence shown here is derived from an EMBL/GenBank/DDBJ whole genome shotgun (WGS) entry which is preliminary data.</text>
</comment>
<feature type="region of interest" description="Disordered" evidence="1">
    <location>
        <begin position="816"/>
        <end position="844"/>
    </location>
</feature>
<dbReference type="PANTHER" id="PTHR33416:SF16">
    <property type="entry name" value="NUCLEAR PORE COMPLEX PROTEIN NUP1"/>
    <property type="match status" value="1"/>
</dbReference>
<evidence type="ECO:0000256" key="1">
    <source>
        <dbReference type="SAM" id="MobiDB-lite"/>
    </source>
</evidence>
<evidence type="ECO:0000313" key="2">
    <source>
        <dbReference type="EMBL" id="TVU50390.1"/>
    </source>
</evidence>
<gene>
    <name evidence="2" type="ORF">EJB05_01760</name>
</gene>
<organism evidence="2 3">
    <name type="scientific">Eragrostis curvula</name>
    <name type="common">weeping love grass</name>
    <dbReference type="NCBI Taxonomy" id="38414"/>
    <lineage>
        <taxon>Eukaryota</taxon>
        <taxon>Viridiplantae</taxon>
        <taxon>Streptophyta</taxon>
        <taxon>Embryophyta</taxon>
        <taxon>Tracheophyta</taxon>
        <taxon>Spermatophyta</taxon>
        <taxon>Magnoliopsida</taxon>
        <taxon>Liliopsida</taxon>
        <taxon>Poales</taxon>
        <taxon>Poaceae</taxon>
        <taxon>PACMAD clade</taxon>
        <taxon>Chloridoideae</taxon>
        <taxon>Eragrostideae</taxon>
        <taxon>Eragrostidinae</taxon>
        <taxon>Eragrostis</taxon>
    </lineage>
</organism>
<evidence type="ECO:0000313" key="3">
    <source>
        <dbReference type="Proteomes" id="UP000324897"/>
    </source>
</evidence>
<feature type="compositionally biased region" description="Polar residues" evidence="1">
    <location>
        <begin position="820"/>
        <end position="834"/>
    </location>
</feature>
<dbReference type="PANTHER" id="PTHR33416">
    <property type="entry name" value="NUCLEAR PORE COMPLEX PROTEIN NUP1"/>
    <property type="match status" value="1"/>
</dbReference>
<feature type="region of interest" description="Disordered" evidence="1">
    <location>
        <begin position="1"/>
        <end position="50"/>
    </location>
</feature>
<feature type="region of interest" description="Disordered" evidence="1">
    <location>
        <begin position="69"/>
        <end position="170"/>
    </location>
</feature>
<feature type="non-terminal residue" evidence="2">
    <location>
        <position position="1"/>
    </location>
</feature>